<sequence>MLGMPAAVQHASQPANDLTAITASIHVKRTAIASPSSSSAAGNVQQQQQQQQQQMDAQSKESKRESLVALAVKGIRLVRLAIEKLGPSLPFPGAEAANLLVSLLDMIDTAIANHSNLGELRKRALAFLDILAAYHQELEQLRYKSVVDEYKELLEVQ</sequence>
<evidence type="ECO:0000313" key="2">
    <source>
        <dbReference type="EMBL" id="PNH03037.1"/>
    </source>
</evidence>
<accession>A0A2J7ZRY6</accession>
<dbReference type="AlphaFoldDB" id="A0A2J7ZRY6"/>
<feature type="compositionally biased region" description="Low complexity" evidence="1">
    <location>
        <begin position="36"/>
        <end position="54"/>
    </location>
</feature>
<reference evidence="2 3" key="1">
    <citation type="journal article" date="2017" name="Mol. Biol. Evol.">
        <title>The 4-celled Tetrabaena socialis nuclear genome reveals the essential components for genetic control of cell number at the origin of multicellularity in the volvocine lineage.</title>
        <authorList>
            <person name="Featherston J."/>
            <person name="Arakaki Y."/>
            <person name="Hanschen E.R."/>
            <person name="Ferris P.J."/>
            <person name="Michod R.E."/>
            <person name="Olson B.J.S.C."/>
            <person name="Nozaki H."/>
            <person name="Durand P.M."/>
        </authorList>
    </citation>
    <scope>NUCLEOTIDE SEQUENCE [LARGE SCALE GENOMIC DNA]</scope>
    <source>
        <strain evidence="2 3">NIES-571</strain>
    </source>
</reference>
<dbReference type="EMBL" id="PGGS01000557">
    <property type="protein sequence ID" value="PNH03037.1"/>
    <property type="molecule type" value="Genomic_DNA"/>
</dbReference>
<keyword evidence="3" id="KW-1185">Reference proteome</keyword>
<evidence type="ECO:0000256" key="1">
    <source>
        <dbReference type="SAM" id="MobiDB-lite"/>
    </source>
</evidence>
<comment type="caution">
    <text evidence="2">The sequence shown here is derived from an EMBL/GenBank/DDBJ whole genome shotgun (WGS) entry which is preliminary data.</text>
</comment>
<dbReference type="Proteomes" id="UP000236333">
    <property type="component" value="Unassembled WGS sequence"/>
</dbReference>
<evidence type="ECO:0000313" key="3">
    <source>
        <dbReference type="Proteomes" id="UP000236333"/>
    </source>
</evidence>
<feature type="region of interest" description="Disordered" evidence="1">
    <location>
        <begin position="36"/>
        <end position="62"/>
    </location>
</feature>
<proteinExistence type="predicted"/>
<gene>
    <name evidence="2" type="ORF">TSOC_010931</name>
</gene>
<name>A0A2J7ZRY6_9CHLO</name>
<organism evidence="2 3">
    <name type="scientific">Tetrabaena socialis</name>
    <dbReference type="NCBI Taxonomy" id="47790"/>
    <lineage>
        <taxon>Eukaryota</taxon>
        <taxon>Viridiplantae</taxon>
        <taxon>Chlorophyta</taxon>
        <taxon>core chlorophytes</taxon>
        <taxon>Chlorophyceae</taxon>
        <taxon>CS clade</taxon>
        <taxon>Chlamydomonadales</taxon>
        <taxon>Tetrabaenaceae</taxon>
        <taxon>Tetrabaena</taxon>
    </lineage>
</organism>
<protein>
    <submittedName>
        <fullName evidence="2">Uncharacterized protein</fullName>
    </submittedName>
</protein>